<evidence type="ECO:0000256" key="2">
    <source>
        <dbReference type="ARBA" id="ARBA00011738"/>
    </source>
</evidence>
<dbReference type="PANTHER" id="PTHR11879">
    <property type="entry name" value="ASPARTATE AMINOTRANSFERASE"/>
    <property type="match status" value="1"/>
</dbReference>
<sequence length="126" mass="13608">MASAMLSLASVSPSASLSTHETPMGKLKLGSSSWSLNKERNCLFTKTESFGRVSMVAAVNVSKFEGVTMAPPDPNLGVSEAFKSSTNESKLDLGVGAYRTEELQPYVLDVVKKVRSLSSTKYKIFH</sequence>
<dbReference type="SUPFAM" id="SSF53383">
    <property type="entry name" value="PLP-dependent transferases"/>
    <property type="match status" value="1"/>
</dbReference>
<dbReference type="InterPro" id="IPR015424">
    <property type="entry name" value="PyrdxlP-dep_Trfase"/>
</dbReference>
<evidence type="ECO:0000313" key="6">
    <source>
        <dbReference type="EMBL" id="RXH73109.1"/>
    </source>
</evidence>
<keyword evidence="7" id="KW-1185">Reference proteome</keyword>
<dbReference type="AlphaFoldDB" id="A0A498HQI3"/>
<organism evidence="6 7">
    <name type="scientific">Malus domestica</name>
    <name type="common">Apple</name>
    <name type="synonym">Pyrus malus</name>
    <dbReference type="NCBI Taxonomy" id="3750"/>
    <lineage>
        <taxon>Eukaryota</taxon>
        <taxon>Viridiplantae</taxon>
        <taxon>Streptophyta</taxon>
        <taxon>Embryophyta</taxon>
        <taxon>Tracheophyta</taxon>
        <taxon>Spermatophyta</taxon>
        <taxon>Magnoliopsida</taxon>
        <taxon>eudicotyledons</taxon>
        <taxon>Gunneridae</taxon>
        <taxon>Pentapetalae</taxon>
        <taxon>rosids</taxon>
        <taxon>fabids</taxon>
        <taxon>Rosales</taxon>
        <taxon>Rosaceae</taxon>
        <taxon>Amygdaloideae</taxon>
        <taxon>Maleae</taxon>
        <taxon>Malus</taxon>
    </lineage>
</organism>
<proteinExistence type="predicted"/>
<dbReference type="InterPro" id="IPR015422">
    <property type="entry name" value="PyrdxlP-dep_Trfase_small"/>
</dbReference>
<evidence type="ECO:0000256" key="5">
    <source>
        <dbReference type="ARBA" id="ARBA00022898"/>
    </source>
</evidence>
<dbReference type="InterPro" id="IPR000796">
    <property type="entry name" value="Asp_trans"/>
</dbReference>
<comment type="cofactor">
    <cofactor evidence="1">
        <name>pyridoxal 5'-phosphate</name>
        <dbReference type="ChEBI" id="CHEBI:597326"/>
    </cofactor>
</comment>
<dbReference type="GO" id="GO:0006520">
    <property type="term" value="P:amino acid metabolic process"/>
    <property type="evidence" value="ECO:0007669"/>
    <property type="project" value="InterPro"/>
</dbReference>
<comment type="subunit">
    <text evidence="2">Homodimer.</text>
</comment>
<reference evidence="6 7" key="1">
    <citation type="submission" date="2018-10" db="EMBL/GenBank/DDBJ databases">
        <title>A high-quality apple genome assembly.</title>
        <authorList>
            <person name="Hu J."/>
        </authorList>
    </citation>
    <scope>NUCLEOTIDE SEQUENCE [LARGE SCALE GENOMIC DNA]</scope>
    <source>
        <strain evidence="7">cv. HFTH1</strain>
        <tissue evidence="6">Young leaf</tissue>
    </source>
</reference>
<accession>A0A498HQI3</accession>
<dbReference type="STRING" id="3750.A0A498HQI3"/>
<protein>
    <recommendedName>
        <fullName evidence="8">Aspartate transaminase</fullName>
    </recommendedName>
</protein>
<keyword evidence="3" id="KW-0032">Aminotransferase</keyword>
<evidence type="ECO:0000256" key="4">
    <source>
        <dbReference type="ARBA" id="ARBA00022679"/>
    </source>
</evidence>
<keyword evidence="5" id="KW-0663">Pyridoxal phosphate</keyword>
<dbReference type="EMBL" id="RDQH01000341">
    <property type="protein sequence ID" value="RXH73109.1"/>
    <property type="molecule type" value="Genomic_DNA"/>
</dbReference>
<comment type="caution">
    <text evidence="6">The sequence shown here is derived from an EMBL/GenBank/DDBJ whole genome shotgun (WGS) entry which is preliminary data.</text>
</comment>
<evidence type="ECO:0000256" key="1">
    <source>
        <dbReference type="ARBA" id="ARBA00001933"/>
    </source>
</evidence>
<keyword evidence="4" id="KW-0808">Transferase</keyword>
<dbReference type="Gene3D" id="3.90.1150.10">
    <property type="entry name" value="Aspartate Aminotransferase, domain 1"/>
    <property type="match status" value="1"/>
</dbReference>
<gene>
    <name evidence="6" type="ORF">DVH24_012793</name>
</gene>
<dbReference type="GO" id="GO:0008483">
    <property type="term" value="F:transaminase activity"/>
    <property type="evidence" value="ECO:0007669"/>
    <property type="project" value="UniProtKB-KW"/>
</dbReference>
<dbReference type="Proteomes" id="UP000290289">
    <property type="component" value="Chromosome 15"/>
</dbReference>
<name>A0A498HQI3_MALDO</name>
<evidence type="ECO:0000256" key="3">
    <source>
        <dbReference type="ARBA" id="ARBA00022576"/>
    </source>
</evidence>
<dbReference type="PANTHER" id="PTHR11879:SF46">
    <property type="entry name" value="ASPARTATE AMINOTRANSFERASE, CYTOPLASMIC"/>
    <property type="match status" value="1"/>
</dbReference>
<evidence type="ECO:0008006" key="8">
    <source>
        <dbReference type="Google" id="ProtNLM"/>
    </source>
</evidence>
<evidence type="ECO:0000313" key="7">
    <source>
        <dbReference type="Proteomes" id="UP000290289"/>
    </source>
</evidence>